<dbReference type="GO" id="GO:0005829">
    <property type="term" value="C:cytosol"/>
    <property type="evidence" value="ECO:0007669"/>
    <property type="project" value="TreeGrafter"/>
</dbReference>
<dbReference type="GO" id="GO:0031564">
    <property type="term" value="P:transcription antitermination"/>
    <property type="evidence" value="ECO:0007669"/>
    <property type="project" value="UniProtKB-KW"/>
</dbReference>
<gene>
    <name evidence="7" type="primary">nusB</name>
    <name evidence="7" type="ORF">DNU06_15390</name>
</gene>
<dbReference type="GO" id="GO:0003723">
    <property type="term" value="F:RNA binding"/>
    <property type="evidence" value="ECO:0007669"/>
    <property type="project" value="UniProtKB-KW"/>
</dbReference>
<keyword evidence="2" id="KW-0889">Transcription antitermination</keyword>
<dbReference type="Pfam" id="PF01029">
    <property type="entry name" value="NusB"/>
    <property type="match status" value="1"/>
</dbReference>
<reference evidence="7 8" key="1">
    <citation type="submission" date="2018-06" db="EMBL/GenBank/DDBJ databases">
        <title>The draft genome sequence of Crocinitomix sp. SM1701.</title>
        <authorList>
            <person name="Zhang X."/>
        </authorList>
    </citation>
    <scope>NUCLEOTIDE SEQUENCE [LARGE SCALE GENOMIC DNA]</scope>
    <source>
        <strain evidence="7 8">SM1701</strain>
    </source>
</reference>
<dbReference type="GO" id="GO:0006353">
    <property type="term" value="P:DNA-templated transcription termination"/>
    <property type="evidence" value="ECO:0007669"/>
    <property type="project" value="InterPro"/>
</dbReference>
<dbReference type="InterPro" id="IPR035926">
    <property type="entry name" value="NusB-like_sf"/>
</dbReference>
<comment type="caution">
    <text evidence="7">The sequence shown here is derived from an EMBL/GenBank/DDBJ whole genome shotgun (WGS) entry which is preliminary data.</text>
</comment>
<dbReference type="Gene3D" id="1.10.940.10">
    <property type="entry name" value="NusB-like"/>
    <property type="match status" value="1"/>
</dbReference>
<evidence type="ECO:0000313" key="8">
    <source>
        <dbReference type="Proteomes" id="UP000249248"/>
    </source>
</evidence>
<evidence type="ECO:0000256" key="3">
    <source>
        <dbReference type="ARBA" id="ARBA00022884"/>
    </source>
</evidence>
<dbReference type="SUPFAM" id="SSF48013">
    <property type="entry name" value="NusB-like"/>
    <property type="match status" value="1"/>
</dbReference>
<dbReference type="NCBIfam" id="TIGR01951">
    <property type="entry name" value="nusB"/>
    <property type="match status" value="1"/>
</dbReference>
<dbReference type="RefSeq" id="WP_111064391.1">
    <property type="nucleotide sequence ID" value="NZ_JBHUCU010000020.1"/>
</dbReference>
<proteinExistence type="inferred from homology"/>
<dbReference type="PANTHER" id="PTHR11078:SF3">
    <property type="entry name" value="ANTITERMINATION NUSB DOMAIN-CONTAINING PROTEIN"/>
    <property type="match status" value="1"/>
</dbReference>
<keyword evidence="4" id="KW-0805">Transcription regulation</keyword>
<dbReference type="AlphaFoldDB" id="A0A2W1MVB0"/>
<feature type="domain" description="NusB/RsmB/TIM44" evidence="6">
    <location>
        <begin position="189"/>
        <end position="298"/>
    </location>
</feature>
<organism evidence="7 8">
    <name type="scientific">Putridiphycobacter roseus</name>
    <dbReference type="NCBI Taxonomy" id="2219161"/>
    <lineage>
        <taxon>Bacteria</taxon>
        <taxon>Pseudomonadati</taxon>
        <taxon>Bacteroidota</taxon>
        <taxon>Flavobacteriia</taxon>
        <taxon>Flavobacteriales</taxon>
        <taxon>Crocinitomicaceae</taxon>
        <taxon>Putridiphycobacter</taxon>
    </lineage>
</organism>
<name>A0A2W1MVB0_9FLAO</name>
<keyword evidence="5" id="KW-0804">Transcription</keyword>
<accession>A0A2W1MVB0</accession>
<evidence type="ECO:0000256" key="2">
    <source>
        <dbReference type="ARBA" id="ARBA00022814"/>
    </source>
</evidence>
<dbReference type="InterPro" id="IPR006027">
    <property type="entry name" value="NusB_RsmB_TIM44"/>
</dbReference>
<dbReference type="InterPro" id="IPR011605">
    <property type="entry name" value="NusB_fam"/>
</dbReference>
<evidence type="ECO:0000256" key="4">
    <source>
        <dbReference type="ARBA" id="ARBA00023015"/>
    </source>
</evidence>
<evidence type="ECO:0000313" key="7">
    <source>
        <dbReference type="EMBL" id="PZE16029.1"/>
    </source>
</evidence>
<keyword evidence="3" id="KW-0694">RNA-binding</keyword>
<dbReference type="Proteomes" id="UP000249248">
    <property type="component" value="Unassembled WGS sequence"/>
</dbReference>
<evidence type="ECO:0000256" key="5">
    <source>
        <dbReference type="ARBA" id="ARBA00023163"/>
    </source>
</evidence>
<dbReference type="OrthoDB" id="9787568at2"/>
<comment type="similarity">
    <text evidence="1">Belongs to the NusB family.</text>
</comment>
<evidence type="ECO:0000256" key="1">
    <source>
        <dbReference type="ARBA" id="ARBA00005952"/>
    </source>
</evidence>
<keyword evidence="8" id="KW-1185">Reference proteome</keyword>
<sequence length="318" mass="37550">MLNRRHLRIKTLQILYAFYQTEDAEYKKFEKELFGSMSKMYDLYIYFLLVFEELEGFAVERIEERKLRRVASQDDLTPNTKFIDNRIIKLLKENQELRGKSESRKINWSSAEKNDLIKKMFLAITESEIFETYMDSEDKSFADDKQFLIELFKTEIANFGLLHDFLENETVYWQDDIDLVCSMVIKTIKNAEEHELEDEINLLPLFRDEEDEVRFVECLMRNIVDRDAENNELINKLTKNWDLDRIAKMDIIILKMAITELIVFPSIPVKVSLNEYIEIAKFYSSPQSKVFINGVLDKSIVVLTNEGLIKKTGRGLLT</sequence>
<protein>
    <submittedName>
        <fullName evidence="7">Transcription antitermination factor NusB</fullName>
    </submittedName>
</protein>
<dbReference type="PANTHER" id="PTHR11078">
    <property type="entry name" value="N UTILIZATION SUBSTANCE PROTEIN B-RELATED"/>
    <property type="match status" value="1"/>
</dbReference>
<evidence type="ECO:0000259" key="6">
    <source>
        <dbReference type="Pfam" id="PF01029"/>
    </source>
</evidence>
<dbReference type="EMBL" id="QKSB01000013">
    <property type="protein sequence ID" value="PZE16029.1"/>
    <property type="molecule type" value="Genomic_DNA"/>
</dbReference>